<comment type="subcellular location">
    <subcellularLocation>
        <location evidence="1">Cell membrane</location>
        <topology evidence="1">Multi-pass membrane protein</topology>
    </subcellularLocation>
</comment>
<dbReference type="AlphaFoldDB" id="A0AAU7YJE0"/>
<evidence type="ECO:0000256" key="6">
    <source>
        <dbReference type="ARBA" id="ARBA00023136"/>
    </source>
</evidence>
<keyword evidence="3 8" id="KW-0812">Transmembrane</keyword>
<comment type="similarity">
    <text evidence="2">Belongs to the TrbL/VirB6 family.</text>
</comment>
<protein>
    <submittedName>
        <fullName evidence="9">Type IV secretion system protein</fullName>
    </submittedName>
</protein>
<dbReference type="GO" id="GO:0005886">
    <property type="term" value="C:plasma membrane"/>
    <property type="evidence" value="ECO:0007669"/>
    <property type="project" value="UniProtKB-SubCell"/>
</dbReference>
<keyword evidence="4" id="KW-0732">Signal</keyword>
<feature type="transmembrane region" description="Helical" evidence="8">
    <location>
        <begin position="657"/>
        <end position="674"/>
    </location>
</feature>
<dbReference type="EMBL" id="CP158586">
    <property type="protein sequence ID" value="XCA32909.1"/>
    <property type="molecule type" value="Genomic_DNA"/>
</dbReference>
<feature type="transmembrane region" description="Helical" evidence="8">
    <location>
        <begin position="613"/>
        <end position="645"/>
    </location>
</feature>
<evidence type="ECO:0000256" key="4">
    <source>
        <dbReference type="ARBA" id="ARBA00022729"/>
    </source>
</evidence>
<dbReference type="PROSITE" id="PS51257">
    <property type="entry name" value="PROKAR_LIPOPROTEIN"/>
    <property type="match status" value="1"/>
</dbReference>
<feature type="transmembrane region" description="Helical" evidence="8">
    <location>
        <begin position="582"/>
        <end position="607"/>
    </location>
</feature>
<keyword evidence="5 8" id="KW-1133">Transmembrane helix</keyword>
<evidence type="ECO:0000256" key="1">
    <source>
        <dbReference type="ARBA" id="ARBA00004651"/>
    </source>
</evidence>
<dbReference type="GO" id="GO:0030255">
    <property type="term" value="P:protein secretion by the type IV secretion system"/>
    <property type="evidence" value="ECO:0007669"/>
    <property type="project" value="InterPro"/>
</dbReference>
<evidence type="ECO:0000256" key="7">
    <source>
        <dbReference type="SAM" id="MobiDB-lite"/>
    </source>
</evidence>
<feature type="compositionally biased region" description="Polar residues" evidence="7">
    <location>
        <begin position="793"/>
        <end position="816"/>
    </location>
</feature>
<evidence type="ECO:0000256" key="2">
    <source>
        <dbReference type="ARBA" id="ARBA00007802"/>
    </source>
</evidence>
<reference evidence="9" key="1">
    <citation type="submission" date="2024-06" db="EMBL/GenBank/DDBJ databases">
        <title>Genome assembly of the Polyergus mexicanus.</title>
        <authorList>
            <person name="Cash E."/>
            <person name="Tustsui N.D."/>
            <person name="Ward P."/>
            <person name="Nguyen O."/>
            <person name="Sahasrabudhe R."/>
            <person name="Fairbairn C.W."/>
            <person name="Seligmann W.E."/>
            <person name="Sacco S."/>
            <person name="Beraut E."/>
            <person name="Miller C."/>
            <person name="Toffelmier E."/>
            <person name="Shaffer H.B."/>
        </authorList>
    </citation>
    <scope>NUCLEOTIDE SEQUENCE</scope>
    <source>
        <strain evidence="9">NDT 795.1</strain>
    </source>
</reference>
<evidence type="ECO:0000313" key="9">
    <source>
        <dbReference type="EMBL" id="XCA32909.1"/>
    </source>
</evidence>
<proteinExistence type="inferred from homology"/>
<accession>A0AAU7YJE0</accession>
<organism evidence="9">
    <name type="scientific">Wolbachia endosymbiont of Polyergus mexicanus</name>
    <dbReference type="NCBI Taxonomy" id="3171167"/>
    <lineage>
        <taxon>Bacteria</taxon>
        <taxon>Pseudomonadati</taxon>
        <taxon>Pseudomonadota</taxon>
        <taxon>Alphaproteobacteria</taxon>
        <taxon>Rickettsiales</taxon>
        <taxon>Anaplasmataceae</taxon>
        <taxon>Wolbachieae</taxon>
        <taxon>Wolbachia</taxon>
    </lineage>
</organism>
<feature type="transmembrane region" description="Helical" evidence="8">
    <location>
        <begin position="487"/>
        <end position="505"/>
    </location>
</feature>
<keyword evidence="6 8" id="KW-0472">Membrane</keyword>
<feature type="region of interest" description="Disordered" evidence="7">
    <location>
        <begin position="774"/>
        <end position="816"/>
    </location>
</feature>
<dbReference type="InterPro" id="IPR007688">
    <property type="entry name" value="Conjugal_tfr_TrbL/VirB6"/>
</dbReference>
<feature type="transmembrane region" description="Helical" evidence="8">
    <location>
        <begin position="715"/>
        <end position="736"/>
    </location>
</feature>
<evidence type="ECO:0000256" key="8">
    <source>
        <dbReference type="SAM" id="Phobius"/>
    </source>
</evidence>
<gene>
    <name evidence="9" type="ORF">ABS808_03750</name>
</gene>
<evidence type="ECO:0000256" key="5">
    <source>
        <dbReference type="ARBA" id="ARBA00022989"/>
    </source>
</evidence>
<sequence length="816" mass="91624">MLKRLSNQNLGKLCISFVVLFLLSGCGEDHCIKPENLSGLREKLDIVSTEQKWVDSGVNISDRIRVTEIDIVPSKVNFCPKQYADFAIGPGRNDVALPFALKKGDTISFSVIGSKVCKDKESETKIRYLKIDEKCSEQETEHFAHVLNQEKCQGGKDGICPNKYIIGDAQWLSGREYWDSDFSKLDQDERKKEIENIINSIKQGENIDCSKLSESSASKIDTHILNSLCRRICKFSSGRRGEDCVYIEYNNIEIELFNALNSSGESVVAEIISNVLRGKQVKTDITFLKVGMDNETLEHIPGGGLCTSCDHKMENDHQIPSLTFSLCSRNDKSCYNTNDKGGFNIRVTKNHSLENSLYISVSDKFPEHKPGEDQRDIPVDISKVHDIEYMENSKGKLKNKSGTIYYGIRDHGCDYKNEGQFSINLTTKEPPTRTFSAIYNFFDEKVKTAFFGSNYKDPNAIHSDTSPVKSLYESFIKSSRTNTIRSTIISLLVLYITLYTLYYFFGLTHISIYEFLIVCVKIGIIVQLLQDNSWNFFYNNAFSMLINTPKQLIEIANFRGTTSNVFEFLDLPLNRFLSSHSVLLIVSLIFSGPLGIVSFCLVIWGLITVSLSIFNALFSFITSIAIVALLLSLTPIFIICLLFAYTRQMFHNWVKNLARFAIHPVVLLIFISLISQVMDYIIYSVFDFEVCSTCILSINLKIFNPCIFYGYASKYTPNITAMMAFVILGHAMKALVEASSTISDSLFGVYVASEPGRQYQQSLMGTVGLDEQSVQRRGAEGGRGGGASQQSGTSRPQIPEGTQRSTPQIPQPGKQQ</sequence>
<dbReference type="Pfam" id="PF04610">
    <property type="entry name" value="TrbL"/>
    <property type="match status" value="1"/>
</dbReference>
<name>A0AAU7YJE0_9RICK</name>
<evidence type="ECO:0000256" key="3">
    <source>
        <dbReference type="ARBA" id="ARBA00022692"/>
    </source>
</evidence>